<proteinExistence type="predicted"/>
<sequence length="128" mass="15342">MINCSHPDHEEYFKVLKLSPNDLRLDDEMFNDNLLLSSYIDISLRLYQEQNDIVDNIVDKIMKMSNKKILFFKPDFPDIVDNFIVEKFEKKQNIIREAYQMLQLEYGVPEPDNYVYYTETGKFIDDNN</sequence>
<dbReference type="EMBL" id="MN739487">
    <property type="protein sequence ID" value="QHT07847.1"/>
    <property type="molecule type" value="Genomic_DNA"/>
</dbReference>
<accession>A0A6C0CUC7</accession>
<reference evidence="1" key="1">
    <citation type="journal article" date="2020" name="Nature">
        <title>Giant virus diversity and host interactions through global metagenomics.</title>
        <authorList>
            <person name="Schulz F."/>
            <person name="Roux S."/>
            <person name="Paez-Espino D."/>
            <person name="Jungbluth S."/>
            <person name="Walsh D.A."/>
            <person name="Denef V.J."/>
            <person name="McMahon K.D."/>
            <person name="Konstantinidis K.T."/>
            <person name="Eloe-Fadrosh E.A."/>
            <person name="Kyrpides N.C."/>
            <person name="Woyke T."/>
        </authorList>
    </citation>
    <scope>NUCLEOTIDE SEQUENCE</scope>
    <source>
        <strain evidence="1">GVMAG-M-3300021964-36</strain>
    </source>
</reference>
<dbReference type="AlphaFoldDB" id="A0A6C0CUC7"/>
<name>A0A6C0CUC7_9ZZZZ</name>
<protein>
    <submittedName>
        <fullName evidence="1">Uncharacterized protein</fullName>
    </submittedName>
</protein>
<evidence type="ECO:0000313" key="1">
    <source>
        <dbReference type="EMBL" id="QHT07847.1"/>
    </source>
</evidence>
<organism evidence="1">
    <name type="scientific">viral metagenome</name>
    <dbReference type="NCBI Taxonomy" id="1070528"/>
    <lineage>
        <taxon>unclassified sequences</taxon>
        <taxon>metagenomes</taxon>
        <taxon>organismal metagenomes</taxon>
    </lineage>
</organism>